<keyword evidence="4" id="KW-0808">Transferase</keyword>
<dbReference type="PANTHER" id="PTHR34220:SF11">
    <property type="entry name" value="SENSOR PROTEIN KINASE HPTS"/>
    <property type="match status" value="1"/>
</dbReference>
<evidence type="ECO:0000256" key="8">
    <source>
        <dbReference type="ARBA" id="ARBA00022840"/>
    </source>
</evidence>
<feature type="transmembrane region" description="Helical" evidence="12">
    <location>
        <begin position="314"/>
        <end position="334"/>
    </location>
</feature>
<dbReference type="Pfam" id="PF02518">
    <property type="entry name" value="HATPase_c"/>
    <property type="match status" value="1"/>
</dbReference>
<dbReference type="GO" id="GO:0000155">
    <property type="term" value="F:phosphorelay sensor kinase activity"/>
    <property type="evidence" value="ECO:0007669"/>
    <property type="project" value="InterPro"/>
</dbReference>
<keyword evidence="3" id="KW-0597">Phosphoprotein</keyword>
<dbReference type="InterPro" id="IPR036890">
    <property type="entry name" value="HATPase_C_sf"/>
</dbReference>
<feature type="domain" description="Signal transduction histidine kinase internal region" evidence="15">
    <location>
        <begin position="398"/>
        <end position="477"/>
    </location>
</feature>
<dbReference type="Proteomes" id="UP000010795">
    <property type="component" value="Chromosome"/>
</dbReference>
<name>L0EGK2_THECK</name>
<dbReference type="InterPro" id="IPR033479">
    <property type="entry name" value="dCache_1"/>
</dbReference>
<keyword evidence="2" id="KW-1003">Cell membrane</keyword>
<protein>
    <submittedName>
        <fullName evidence="16">Histidine kinase</fullName>
    </submittedName>
</protein>
<evidence type="ECO:0000256" key="10">
    <source>
        <dbReference type="ARBA" id="ARBA00023012"/>
    </source>
</evidence>
<keyword evidence="7 16" id="KW-0418">Kinase</keyword>
<evidence type="ECO:0000256" key="2">
    <source>
        <dbReference type="ARBA" id="ARBA00022475"/>
    </source>
</evidence>
<dbReference type="InterPro" id="IPR050640">
    <property type="entry name" value="Bact_2-comp_sensor_kinase"/>
</dbReference>
<dbReference type="InterPro" id="IPR010559">
    <property type="entry name" value="Sig_transdc_His_kin_internal"/>
</dbReference>
<dbReference type="AlphaFoldDB" id="L0EGK2"/>
<dbReference type="Pfam" id="PF02743">
    <property type="entry name" value="dCache_1"/>
    <property type="match status" value="1"/>
</dbReference>
<evidence type="ECO:0000259" key="13">
    <source>
        <dbReference type="Pfam" id="PF02518"/>
    </source>
</evidence>
<feature type="domain" description="Histidine kinase/HSP90-like ATPase" evidence="13">
    <location>
        <begin position="493"/>
        <end position="600"/>
    </location>
</feature>
<evidence type="ECO:0000313" key="17">
    <source>
        <dbReference type="Proteomes" id="UP000010795"/>
    </source>
</evidence>
<dbReference type="Pfam" id="PF06580">
    <property type="entry name" value="His_kinase"/>
    <property type="match status" value="1"/>
</dbReference>
<keyword evidence="11 12" id="KW-0472">Membrane</keyword>
<keyword evidence="8" id="KW-0067">ATP-binding</keyword>
<keyword evidence="9 12" id="KW-1133">Transmembrane helix</keyword>
<reference evidence="17" key="1">
    <citation type="submission" date="2012-01" db="EMBL/GenBank/DDBJ databases">
        <title>Complete sequence of chromosome of Thermobacillus composti KWC4.</title>
        <authorList>
            <person name="Lucas S."/>
            <person name="Han J."/>
            <person name="Lapidus A."/>
            <person name="Cheng J.-F."/>
            <person name="Goodwin L."/>
            <person name="Pitluck S."/>
            <person name="Peters L."/>
            <person name="Ovchinnikova G."/>
            <person name="Teshima H."/>
            <person name="Detter J.C."/>
            <person name="Han C."/>
            <person name="Tapia R."/>
            <person name="Land M."/>
            <person name="Hauser L."/>
            <person name="Kyrpides N."/>
            <person name="Ivanova N."/>
            <person name="Pagani I."/>
            <person name="Anderson I."/>
            <person name="Woyke T."/>
        </authorList>
    </citation>
    <scope>NUCLEOTIDE SEQUENCE [LARGE SCALE GENOMIC DNA]</scope>
    <source>
        <strain evidence="17">DSM 18247 / JCM 13945 / KWC4</strain>
    </source>
</reference>
<dbReference type="SUPFAM" id="SSF55874">
    <property type="entry name" value="ATPase domain of HSP90 chaperone/DNA topoisomerase II/histidine kinase"/>
    <property type="match status" value="1"/>
</dbReference>
<dbReference type="GO" id="GO:0005886">
    <property type="term" value="C:plasma membrane"/>
    <property type="evidence" value="ECO:0007669"/>
    <property type="project" value="UniProtKB-SubCell"/>
</dbReference>
<sequence length="601" mass="68502">MSRIMDVLRRYLKGKSIIRTMMFSFLTVNILLLLLLGLLSIRDSTASLTEELTQSSYKIMEQAARGLSFNLEEATRPLVILAGHYSVRALMNPGRQLDVEGRIQHERNLADVAFGVTSLQSFISDILILGENGYVNNLDGRITLRWNYPFTEQDWFRQAVSGIPNRGFIPLGLHKQDYYMEKYISKYDQPTLSIALPVNDHTRKPIGAVIANLDLNKVSGMFELTANQNNQSVFMIDSRRTIIVHKDAEAIGTRLAFKGIERIHAEESGSFITDIDGRETLVTFHPTTVKGWKMVSTIPMSVIRGQADSLKSNLFGFIYLCLLLNLLISIVITVRISRPFGRLLSALDKIGEESVYVISNHYKYRELNVIGGKFKELVLRIQTLVRQNYQSELARKDAELKTLQSQINPHFLFNTLQLLQTEIVCGSTEESNHLVLSLSSLLRYSMKQSEEMVELGREIQNVKDYLYILNKKYDNRIDIEYRIPDQEILKHRTIKLILQPIIENVVLHGFGENPVSARVRIGAVSVKKGILVAIRDNGKGMTRQQLRMLRAQLDDPDHRPEHIGLYNVNQRIRLKFGPDYGLRIRSKPGAFTAVYVVLPKV</sequence>
<gene>
    <name evidence="16" type="ordered locus">Theco_2827</name>
</gene>
<dbReference type="RefSeq" id="WP_015255652.1">
    <property type="nucleotide sequence ID" value="NC_019897.1"/>
</dbReference>
<dbReference type="OrthoDB" id="9776552at2"/>
<keyword evidence="17" id="KW-1185">Reference proteome</keyword>
<accession>L0EGK2</accession>
<dbReference type="InterPro" id="IPR003594">
    <property type="entry name" value="HATPase_dom"/>
</dbReference>
<evidence type="ECO:0000256" key="12">
    <source>
        <dbReference type="SAM" id="Phobius"/>
    </source>
</evidence>
<evidence type="ECO:0000259" key="14">
    <source>
        <dbReference type="Pfam" id="PF02743"/>
    </source>
</evidence>
<dbReference type="GO" id="GO:0005524">
    <property type="term" value="F:ATP binding"/>
    <property type="evidence" value="ECO:0007669"/>
    <property type="project" value="UniProtKB-KW"/>
</dbReference>
<organism evidence="16 17">
    <name type="scientific">Thermobacillus composti (strain DSM 18247 / JCM 13945 / KWC4)</name>
    <dbReference type="NCBI Taxonomy" id="717605"/>
    <lineage>
        <taxon>Bacteria</taxon>
        <taxon>Bacillati</taxon>
        <taxon>Bacillota</taxon>
        <taxon>Bacilli</taxon>
        <taxon>Bacillales</taxon>
        <taxon>Paenibacillaceae</taxon>
        <taxon>Thermobacillus</taxon>
    </lineage>
</organism>
<proteinExistence type="predicted"/>
<evidence type="ECO:0000256" key="11">
    <source>
        <dbReference type="ARBA" id="ARBA00023136"/>
    </source>
</evidence>
<dbReference type="PANTHER" id="PTHR34220">
    <property type="entry name" value="SENSOR HISTIDINE KINASE YPDA"/>
    <property type="match status" value="1"/>
</dbReference>
<dbReference type="STRING" id="717605.Theco_2827"/>
<evidence type="ECO:0000313" key="16">
    <source>
        <dbReference type="EMBL" id="AGA58912.1"/>
    </source>
</evidence>
<dbReference type="Gene3D" id="3.30.565.10">
    <property type="entry name" value="Histidine kinase-like ATPase, C-terminal domain"/>
    <property type="match status" value="1"/>
</dbReference>
<evidence type="ECO:0000256" key="6">
    <source>
        <dbReference type="ARBA" id="ARBA00022741"/>
    </source>
</evidence>
<dbReference type="eggNOG" id="COG2972">
    <property type="taxonomic scope" value="Bacteria"/>
</dbReference>
<keyword evidence="5 12" id="KW-0812">Transmembrane</keyword>
<dbReference type="KEGG" id="tco:Theco_2827"/>
<keyword evidence="10" id="KW-0902">Two-component regulatory system</keyword>
<evidence type="ECO:0000256" key="9">
    <source>
        <dbReference type="ARBA" id="ARBA00022989"/>
    </source>
</evidence>
<dbReference type="EMBL" id="CP003255">
    <property type="protein sequence ID" value="AGA58912.1"/>
    <property type="molecule type" value="Genomic_DNA"/>
</dbReference>
<evidence type="ECO:0000256" key="1">
    <source>
        <dbReference type="ARBA" id="ARBA00004651"/>
    </source>
</evidence>
<evidence type="ECO:0000256" key="3">
    <source>
        <dbReference type="ARBA" id="ARBA00022553"/>
    </source>
</evidence>
<dbReference type="Gene3D" id="3.30.450.20">
    <property type="entry name" value="PAS domain"/>
    <property type="match status" value="1"/>
</dbReference>
<evidence type="ECO:0000256" key="7">
    <source>
        <dbReference type="ARBA" id="ARBA00022777"/>
    </source>
</evidence>
<dbReference type="HOGENOM" id="CLU_020473_6_1_9"/>
<evidence type="ECO:0000256" key="5">
    <source>
        <dbReference type="ARBA" id="ARBA00022692"/>
    </source>
</evidence>
<evidence type="ECO:0000256" key="4">
    <source>
        <dbReference type="ARBA" id="ARBA00022679"/>
    </source>
</evidence>
<dbReference type="CDD" id="cd12912">
    <property type="entry name" value="PDC2_MCP_like"/>
    <property type="match status" value="1"/>
</dbReference>
<evidence type="ECO:0000259" key="15">
    <source>
        <dbReference type="Pfam" id="PF06580"/>
    </source>
</evidence>
<keyword evidence="6" id="KW-0547">Nucleotide-binding</keyword>
<feature type="domain" description="Cache" evidence="14">
    <location>
        <begin position="48"/>
        <end position="296"/>
    </location>
</feature>
<comment type="subcellular location">
    <subcellularLocation>
        <location evidence="1">Cell membrane</location>
        <topology evidence="1">Multi-pass membrane protein</topology>
    </subcellularLocation>
</comment>